<feature type="transmembrane region" description="Helical" evidence="1">
    <location>
        <begin position="32"/>
        <end position="55"/>
    </location>
</feature>
<evidence type="ECO:0000313" key="2">
    <source>
        <dbReference type="EMBL" id="OYR20931.1"/>
    </source>
</evidence>
<organism evidence="2 3">
    <name type="scientific">Brucella pseudogrignonensis</name>
    <dbReference type="NCBI Taxonomy" id="419475"/>
    <lineage>
        <taxon>Bacteria</taxon>
        <taxon>Pseudomonadati</taxon>
        <taxon>Pseudomonadota</taxon>
        <taxon>Alphaproteobacteria</taxon>
        <taxon>Hyphomicrobiales</taxon>
        <taxon>Brucellaceae</taxon>
        <taxon>Brucella/Ochrobactrum group</taxon>
        <taxon>Brucella</taxon>
    </lineage>
</organism>
<protein>
    <recommendedName>
        <fullName evidence="4">Transmembrane protein</fullName>
    </recommendedName>
</protein>
<dbReference type="EMBL" id="NNRM01000051">
    <property type="protein sequence ID" value="OYR20931.1"/>
    <property type="molecule type" value="Genomic_DNA"/>
</dbReference>
<comment type="caution">
    <text evidence="2">The sequence shown here is derived from an EMBL/GenBank/DDBJ whole genome shotgun (WGS) entry which is preliminary data.</text>
</comment>
<keyword evidence="3" id="KW-1185">Reference proteome</keyword>
<dbReference type="RefSeq" id="WP_143853505.1">
    <property type="nucleotide sequence ID" value="NZ_JBHEEM010000007.1"/>
</dbReference>
<evidence type="ECO:0008006" key="4">
    <source>
        <dbReference type="Google" id="ProtNLM"/>
    </source>
</evidence>
<reference evidence="2 3" key="1">
    <citation type="submission" date="2017-07" db="EMBL/GenBank/DDBJ databases">
        <title>Phylogenetic study on the rhizospheric bacterium Ochrobactrum sp. A44.</title>
        <authorList>
            <person name="Krzyzanowska D.M."/>
            <person name="Ossowicki A."/>
            <person name="Rajewska M."/>
            <person name="Maciag T."/>
            <person name="Kaczynski Z."/>
            <person name="Czerwicka M."/>
            <person name="Jafra S."/>
        </authorList>
    </citation>
    <scope>NUCLEOTIDE SEQUENCE [LARGE SCALE GENOMIC DNA]</scope>
    <source>
        <strain evidence="2 3">CCUG 30717</strain>
    </source>
</reference>
<keyword evidence="1" id="KW-0472">Membrane</keyword>
<feature type="transmembrane region" description="Helical" evidence="1">
    <location>
        <begin position="138"/>
        <end position="160"/>
    </location>
</feature>
<dbReference type="AlphaFoldDB" id="A0A256G2N8"/>
<evidence type="ECO:0000256" key="1">
    <source>
        <dbReference type="SAM" id="Phobius"/>
    </source>
</evidence>
<accession>A0A256G2N8</accession>
<keyword evidence="1" id="KW-0812">Transmembrane</keyword>
<keyword evidence="1" id="KW-1133">Transmembrane helix</keyword>
<evidence type="ECO:0000313" key="3">
    <source>
        <dbReference type="Proteomes" id="UP000216188"/>
    </source>
</evidence>
<gene>
    <name evidence="2" type="ORF">CEV34_5219</name>
</gene>
<sequence>MSDNYTLPDLSGVIPVRPIQIKKHGFADRWKLLLLAIIFAIISVVVTVVWGPGLYSDYLIKNDPLIIEDSTIFDGSCRSKKMITDCKATLSYRYEGETKLKTVDFSFVSLSSGDYETDVVVQKSNPDNATLTLALDEFWNRLSVGVLLVGIMVGCVILFIKRFLQISSAISAAKTASPLQLCWAKIVSRKDSMGRVKVGYTPLLKAHKKRTILSSFAKTETPYLYYDEKTNETFGLVVARAEGTLPVLLDDRFERIDLMPNEREKAEQLLTSRLAS</sequence>
<name>A0A256G2N8_9HYPH</name>
<proteinExistence type="predicted"/>
<dbReference type="Proteomes" id="UP000216188">
    <property type="component" value="Unassembled WGS sequence"/>
</dbReference>